<name>A0A1C2ISQ8_ACITH</name>
<dbReference type="EMBL" id="LWRY01000028">
    <property type="protein sequence ID" value="OCX74878.1"/>
    <property type="molecule type" value="Genomic_DNA"/>
</dbReference>
<dbReference type="AlphaFoldDB" id="A0A1C2ISQ8"/>
<dbReference type="GO" id="GO:0005737">
    <property type="term" value="C:cytoplasm"/>
    <property type="evidence" value="ECO:0007669"/>
    <property type="project" value="TreeGrafter"/>
</dbReference>
<reference evidence="3" key="1">
    <citation type="journal article" date="2016" name="Int. J. Mol. Sci.">
        <title>Comparative genomics of the extreme acidophile Acidithiobacillus thiooxidans reveals intraspecific divergence and niche adaptation.</title>
        <authorList>
            <person name="Zhang X."/>
            <person name="Feng X."/>
            <person name="Tao J."/>
            <person name="Ma L."/>
            <person name="Xiao Y."/>
            <person name="Liang Y."/>
            <person name="Liu X."/>
            <person name="Yin H."/>
        </authorList>
    </citation>
    <scope>NUCLEOTIDE SEQUENCE [LARGE SCALE GENOMIC DNA]</scope>
    <source>
        <strain evidence="3">DXS-W</strain>
    </source>
</reference>
<gene>
    <name evidence="3" type="ORF">A6M23_04695</name>
</gene>
<dbReference type="CDD" id="cd16442">
    <property type="entry name" value="BPL"/>
    <property type="match status" value="1"/>
</dbReference>
<dbReference type="SUPFAM" id="SSF55681">
    <property type="entry name" value="Class II aaRS and biotin synthetases"/>
    <property type="match status" value="1"/>
</dbReference>
<evidence type="ECO:0000313" key="4">
    <source>
        <dbReference type="Proteomes" id="UP000095008"/>
    </source>
</evidence>
<accession>A0A1C2ISQ8</accession>
<evidence type="ECO:0000313" key="3">
    <source>
        <dbReference type="EMBL" id="OCX74878.1"/>
    </source>
</evidence>
<dbReference type="InterPro" id="IPR004143">
    <property type="entry name" value="BPL_LPL_catalytic"/>
</dbReference>
<dbReference type="Pfam" id="PF03099">
    <property type="entry name" value="BPL_LplA_LipB"/>
    <property type="match status" value="1"/>
</dbReference>
<sequence length="315" mass="34311">MYWETAISAPEAPTAALQKLLEVLADVECVNDAGVVPTALLQEAEQWGIPLRQTAEGLQLEYPHPPLSRPEIAAVANIPEAQIRILPACASTNSAMLDSDANPGICLAESQWAGRGRRARHWSSPFGRHLAMSYGWTQAASINPALTLVAGLGVFQVLQKRISGLWIKWPNDIWVTGKKLGGLLLEARRLPSGQNRLVLGLGLNVHDDPTLPDSATSLAQQQVNLSRSHLAGQIIRRWQEDFARFDHDGLEPFLPLWNEAAAPMLRQIVQISDVRGHYPAEVLGIGGDGRLQVQEPDKAPVWLSAGDVSLRPLAS</sequence>
<evidence type="ECO:0000259" key="2">
    <source>
        <dbReference type="PROSITE" id="PS51733"/>
    </source>
</evidence>
<keyword evidence="1 3" id="KW-0436">Ligase</keyword>
<dbReference type="PANTHER" id="PTHR12835:SF5">
    <property type="entry name" value="BIOTIN--PROTEIN LIGASE"/>
    <property type="match status" value="1"/>
</dbReference>
<dbReference type="OrthoDB" id="9807064at2"/>
<dbReference type="GO" id="GO:0004077">
    <property type="term" value="F:biotin--[biotin carboxyl-carrier protein] ligase activity"/>
    <property type="evidence" value="ECO:0007669"/>
    <property type="project" value="InterPro"/>
</dbReference>
<dbReference type="PROSITE" id="PS51733">
    <property type="entry name" value="BPL_LPL_CATALYTIC"/>
    <property type="match status" value="1"/>
</dbReference>
<dbReference type="RefSeq" id="WP_024893574.1">
    <property type="nucleotide sequence ID" value="NZ_LWRY01000028.1"/>
</dbReference>
<evidence type="ECO:0000256" key="1">
    <source>
        <dbReference type="ARBA" id="ARBA00022598"/>
    </source>
</evidence>
<comment type="caution">
    <text evidence="3">The sequence shown here is derived from an EMBL/GenBank/DDBJ whole genome shotgun (WGS) entry which is preliminary data.</text>
</comment>
<dbReference type="InterPro" id="IPR045864">
    <property type="entry name" value="aa-tRNA-synth_II/BPL/LPL"/>
</dbReference>
<dbReference type="NCBIfam" id="TIGR00121">
    <property type="entry name" value="birA_ligase"/>
    <property type="match status" value="1"/>
</dbReference>
<dbReference type="Gene3D" id="3.30.930.10">
    <property type="entry name" value="Bira Bifunctional Protein, Domain 2"/>
    <property type="match status" value="1"/>
</dbReference>
<keyword evidence="4" id="KW-1185">Reference proteome</keyword>
<organism evidence="3 4">
    <name type="scientific">Acidithiobacillus thiooxidans</name>
    <name type="common">Thiobacillus thiooxidans</name>
    <dbReference type="NCBI Taxonomy" id="930"/>
    <lineage>
        <taxon>Bacteria</taxon>
        <taxon>Pseudomonadati</taxon>
        <taxon>Pseudomonadota</taxon>
        <taxon>Acidithiobacillia</taxon>
        <taxon>Acidithiobacillales</taxon>
        <taxon>Acidithiobacillaceae</taxon>
        <taxon>Acidithiobacillus</taxon>
    </lineage>
</organism>
<dbReference type="PANTHER" id="PTHR12835">
    <property type="entry name" value="BIOTIN PROTEIN LIGASE"/>
    <property type="match status" value="1"/>
</dbReference>
<dbReference type="InterPro" id="IPR004408">
    <property type="entry name" value="Biotin_CoA_COase_ligase"/>
</dbReference>
<proteinExistence type="predicted"/>
<dbReference type="Proteomes" id="UP000095008">
    <property type="component" value="Unassembled WGS sequence"/>
</dbReference>
<feature type="domain" description="BPL/LPL catalytic" evidence="2">
    <location>
        <begin position="70"/>
        <end position="246"/>
    </location>
</feature>
<protein>
    <submittedName>
        <fullName evidence="3">Biotin--[acetyl-CoA-carboxylase] ligase</fullName>
    </submittedName>
</protein>